<gene>
    <name evidence="3" type="ORF">OS493_037137</name>
</gene>
<feature type="compositionally biased region" description="Acidic residues" evidence="1">
    <location>
        <begin position="1"/>
        <end position="137"/>
    </location>
</feature>
<dbReference type="InterPro" id="IPR011009">
    <property type="entry name" value="Kinase-like_dom_sf"/>
</dbReference>
<dbReference type="SUPFAM" id="SSF56112">
    <property type="entry name" value="Protein kinase-like (PK-like)"/>
    <property type="match status" value="1"/>
</dbReference>
<proteinExistence type="predicted"/>
<dbReference type="Pfam" id="PF07714">
    <property type="entry name" value="PK_Tyr_Ser-Thr"/>
    <property type="match status" value="1"/>
</dbReference>
<accession>A0A9W9ZVA4</accession>
<dbReference type="GO" id="GO:0005886">
    <property type="term" value="C:plasma membrane"/>
    <property type="evidence" value="ECO:0007669"/>
    <property type="project" value="TreeGrafter"/>
</dbReference>
<organism evidence="3 4">
    <name type="scientific">Desmophyllum pertusum</name>
    <dbReference type="NCBI Taxonomy" id="174260"/>
    <lineage>
        <taxon>Eukaryota</taxon>
        <taxon>Metazoa</taxon>
        <taxon>Cnidaria</taxon>
        <taxon>Anthozoa</taxon>
        <taxon>Hexacorallia</taxon>
        <taxon>Scleractinia</taxon>
        <taxon>Caryophylliina</taxon>
        <taxon>Caryophylliidae</taxon>
        <taxon>Desmophyllum</taxon>
    </lineage>
</organism>
<evidence type="ECO:0000313" key="3">
    <source>
        <dbReference type="EMBL" id="KAJ7388516.1"/>
    </source>
</evidence>
<evidence type="ECO:0000259" key="2">
    <source>
        <dbReference type="PROSITE" id="PS50011"/>
    </source>
</evidence>
<dbReference type="PROSITE" id="PS50011">
    <property type="entry name" value="PROTEIN_KINASE_DOM"/>
    <property type="match status" value="1"/>
</dbReference>
<evidence type="ECO:0000256" key="1">
    <source>
        <dbReference type="SAM" id="MobiDB-lite"/>
    </source>
</evidence>
<dbReference type="EMBL" id="MU825463">
    <property type="protein sequence ID" value="KAJ7388516.1"/>
    <property type="molecule type" value="Genomic_DNA"/>
</dbReference>
<dbReference type="InterPro" id="IPR020635">
    <property type="entry name" value="Tyr_kinase_cat_dom"/>
</dbReference>
<dbReference type="GO" id="GO:0004714">
    <property type="term" value="F:transmembrane receptor protein tyrosine kinase activity"/>
    <property type="evidence" value="ECO:0007669"/>
    <property type="project" value="TreeGrafter"/>
</dbReference>
<name>A0A9W9ZVA4_9CNID</name>
<dbReference type="GO" id="GO:0007169">
    <property type="term" value="P:cell surface receptor protein tyrosine kinase signaling pathway"/>
    <property type="evidence" value="ECO:0007669"/>
    <property type="project" value="TreeGrafter"/>
</dbReference>
<dbReference type="Gene3D" id="1.10.510.10">
    <property type="entry name" value="Transferase(Phosphotransferase) domain 1"/>
    <property type="match status" value="1"/>
</dbReference>
<dbReference type="InterPro" id="IPR050122">
    <property type="entry name" value="RTK"/>
</dbReference>
<dbReference type="InterPro" id="IPR001245">
    <property type="entry name" value="Ser-Thr/Tyr_kinase_cat_dom"/>
</dbReference>
<comment type="caution">
    <text evidence="3">The sequence shown here is derived from an EMBL/GenBank/DDBJ whole genome shotgun (WGS) entry which is preliminary data.</text>
</comment>
<feature type="domain" description="Protein kinase" evidence="2">
    <location>
        <begin position="1"/>
        <end position="237"/>
    </location>
</feature>
<dbReference type="PRINTS" id="PR00109">
    <property type="entry name" value="TYRKINASE"/>
</dbReference>
<feature type="region of interest" description="Disordered" evidence="1">
    <location>
        <begin position="1"/>
        <end position="138"/>
    </location>
</feature>
<dbReference type="FunFam" id="1.10.510.10:FF:001927">
    <property type="entry name" value="Receptor protein-tyrosine kinase"/>
    <property type="match status" value="1"/>
</dbReference>
<keyword evidence="4" id="KW-1185">Reference proteome</keyword>
<sequence length="322" mass="37598">MFSEGNVEEEEEEGNVDEEEEEEEGNVEEEEEGNVEEEEEEGNVEEEEEGNVEVEEGNVEEEEEEGNVEEVEEEEGNVVEEEEEEEGNVVEEEEEEEENVEEGNVEEEEEEGNVEEEEEGNVEEEEEEGNVEEEEEGNGLLPVKWMAIEALVDRVYTHKSDVWSFGVLLWELFTLGGSPYPGLPANEVYQYLMEGNHMEKPIDCPDEMYEIMCHSWMHSNEDRPSFTDVVARLDKLLEDRTTDRENPEEEEKQRFVLQDPPKERRVFRMDSELEKARKDTLEREKSRESVGLANDDEFISEKEQLRSDDEDNDICERNPGFF</sequence>
<dbReference type="OrthoDB" id="5966694at2759"/>
<dbReference type="SMART" id="SM00219">
    <property type="entry name" value="TyrKc"/>
    <property type="match status" value="1"/>
</dbReference>
<feature type="compositionally biased region" description="Basic and acidic residues" evidence="1">
    <location>
        <begin position="260"/>
        <end position="288"/>
    </location>
</feature>
<evidence type="ECO:0000313" key="4">
    <source>
        <dbReference type="Proteomes" id="UP001163046"/>
    </source>
</evidence>
<dbReference type="InterPro" id="IPR000719">
    <property type="entry name" value="Prot_kinase_dom"/>
</dbReference>
<protein>
    <recommendedName>
        <fullName evidence="2">Protein kinase domain-containing protein</fullName>
    </recommendedName>
</protein>
<dbReference type="AlphaFoldDB" id="A0A9W9ZVA4"/>
<dbReference type="PANTHER" id="PTHR24416:SF600">
    <property type="entry name" value="PDGF- AND VEGF-RECEPTOR RELATED, ISOFORM J"/>
    <property type="match status" value="1"/>
</dbReference>
<dbReference type="PANTHER" id="PTHR24416">
    <property type="entry name" value="TYROSINE-PROTEIN KINASE RECEPTOR"/>
    <property type="match status" value="1"/>
</dbReference>
<dbReference type="GO" id="GO:0043235">
    <property type="term" value="C:receptor complex"/>
    <property type="evidence" value="ECO:0007669"/>
    <property type="project" value="TreeGrafter"/>
</dbReference>
<feature type="region of interest" description="Disordered" evidence="1">
    <location>
        <begin position="238"/>
        <end position="322"/>
    </location>
</feature>
<reference evidence="3" key="1">
    <citation type="submission" date="2023-01" db="EMBL/GenBank/DDBJ databases">
        <title>Genome assembly of the deep-sea coral Lophelia pertusa.</title>
        <authorList>
            <person name="Herrera S."/>
            <person name="Cordes E."/>
        </authorList>
    </citation>
    <scope>NUCLEOTIDE SEQUENCE</scope>
    <source>
        <strain evidence="3">USNM1676648</strain>
        <tissue evidence="3">Polyp</tissue>
    </source>
</reference>
<dbReference type="GO" id="GO:0005524">
    <property type="term" value="F:ATP binding"/>
    <property type="evidence" value="ECO:0007669"/>
    <property type="project" value="InterPro"/>
</dbReference>
<dbReference type="Proteomes" id="UP001163046">
    <property type="component" value="Unassembled WGS sequence"/>
</dbReference>